<protein>
    <recommendedName>
        <fullName evidence="8">BHLH domain-containing protein</fullName>
    </recommendedName>
</protein>
<evidence type="ECO:0000259" key="8">
    <source>
        <dbReference type="PROSITE" id="PS50888"/>
    </source>
</evidence>
<dbReference type="CDD" id="cd19715">
    <property type="entry name" value="bHLH_TS_amos_like"/>
    <property type="match status" value="1"/>
</dbReference>
<dbReference type="Proteomes" id="UP001233999">
    <property type="component" value="Unassembled WGS sequence"/>
</dbReference>
<evidence type="ECO:0000256" key="6">
    <source>
        <dbReference type="ARBA" id="ARBA00023163"/>
    </source>
</evidence>
<reference evidence="9" key="2">
    <citation type="submission" date="2023-05" db="EMBL/GenBank/DDBJ databases">
        <authorList>
            <person name="Fouks B."/>
        </authorList>
    </citation>
    <scope>NUCLEOTIDE SEQUENCE</scope>
    <source>
        <strain evidence="9">Stay&amp;Tobe</strain>
        <tissue evidence="9">Testes</tissue>
    </source>
</reference>
<dbReference type="PROSITE" id="PS50888">
    <property type="entry name" value="BHLH"/>
    <property type="match status" value="1"/>
</dbReference>
<feature type="non-terminal residue" evidence="9">
    <location>
        <position position="1"/>
    </location>
</feature>
<feature type="non-terminal residue" evidence="9">
    <location>
        <position position="254"/>
    </location>
</feature>
<keyword evidence="6" id="KW-0804">Transcription</keyword>
<proteinExistence type="predicted"/>
<sequence>QKRVYYFTSVGLVEMPLKFRLSEGYSALERIYACVPQIIQHTTTLYQIPLLRVYRKHEPSLQGPTSWINQQVTSPENDFYENHILIHFAYSEIYSCDNNYKLPDEFETLPLYPRCRTLKTSIMFSENRRNIARRRRRCIRRPLIRSQQLLTNTHSITNTTTTTTDTRKTSGTTIMKTVIRTGTRRNPAPGVEVMRKRRLAANARERRRMNSLNDAFDRLRDVVPSLGNDRKLSKFETLQMAQTYISALYELLQR</sequence>
<dbReference type="InterPro" id="IPR036638">
    <property type="entry name" value="HLH_DNA-bd_sf"/>
</dbReference>
<evidence type="ECO:0000256" key="2">
    <source>
        <dbReference type="ARBA" id="ARBA00022473"/>
    </source>
</evidence>
<dbReference type="GO" id="GO:0005634">
    <property type="term" value="C:nucleus"/>
    <property type="evidence" value="ECO:0007669"/>
    <property type="project" value="UniProtKB-SubCell"/>
</dbReference>
<feature type="domain" description="BHLH" evidence="8">
    <location>
        <begin position="196"/>
        <end position="248"/>
    </location>
</feature>
<dbReference type="EMBL" id="JASPKZ010009803">
    <property type="protein sequence ID" value="KAJ9576237.1"/>
    <property type="molecule type" value="Genomic_DNA"/>
</dbReference>
<reference evidence="9" key="1">
    <citation type="journal article" date="2023" name="IScience">
        <title>Live-bearing cockroach genome reveals convergent evolutionary mechanisms linked to viviparity in insects and beyond.</title>
        <authorList>
            <person name="Fouks B."/>
            <person name="Harrison M.C."/>
            <person name="Mikhailova A.A."/>
            <person name="Marchal E."/>
            <person name="English S."/>
            <person name="Carruthers M."/>
            <person name="Jennings E.C."/>
            <person name="Chiamaka E.L."/>
            <person name="Frigard R.A."/>
            <person name="Pippel M."/>
            <person name="Attardo G.M."/>
            <person name="Benoit J.B."/>
            <person name="Bornberg-Bauer E."/>
            <person name="Tobe S.S."/>
        </authorList>
    </citation>
    <scope>NUCLEOTIDE SEQUENCE</scope>
    <source>
        <strain evidence="9">Stay&amp;Tobe</strain>
    </source>
</reference>
<evidence type="ECO:0000256" key="7">
    <source>
        <dbReference type="ARBA" id="ARBA00023242"/>
    </source>
</evidence>
<dbReference type="SUPFAM" id="SSF47459">
    <property type="entry name" value="HLH, helix-loop-helix DNA-binding domain"/>
    <property type="match status" value="1"/>
</dbReference>
<keyword evidence="4" id="KW-0524">Neurogenesis</keyword>
<evidence type="ECO:0000256" key="1">
    <source>
        <dbReference type="ARBA" id="ARBA00004123"/>
    </source>
</evidence>
<keyword evidence="10" id="KW-1185">Reference proteome</keyword>
<gene>
    <name evidence="9" type="ORF">L9F63_006899</name>
</gene>
<comment type="subcellular location">
    <subcellularLocation>
        <location evidence="1">Nucleus</location>
    </subcellularLocation>
</comment>
<keyword evidence="3" id="KW-0221">Differentiation</keyword>
<evidence type="ECO:0000313" key="10">
    <source>
        <dbReference type="Proteomes" id="UP001233999"/>
    </source>
</evidence>
<dbReference type="SMART" id="SM00353">
    <property type="entry name" value="HLH"/>
    <property type="match status" value="1"/>
</dbReference>
<dbReference type="AlphaFoldDB" id="A0AAD8E4F3"/>
<dbReference type="InterPro" id="IPR050359">
    <property type="entry name" value="bHLH_transcription_factors"/>
</dbReference>
<keyword evidence="2" id="KW-0217">Developmental protein</keyword>
<dbReference type="Pfam" id="PF00010">
    <property type="entry name" value="HLH"/>
    <property type="match status" value="1"/>
</dbReference>
<dbReference type="GO" id="GO:0061564">
    <property type="term" value="P:axon development"/>
    <property type="evidence" value="ECO:0007669"/>
    <property type="project" value="TreeGrafter"/>
</dbReference>
<dbReference type="Gene3D" id="4.10.280.10">
    <property type="entry name" value="Helix-loop-helix DNA-binding domain"/>
    <property type="match status" value="1"/>
</dbReference>
<dbReference type="PANTHER" id="PTHR19290:SF162">
    <property type="entry name" value="TRANSCRIPTION FACTOR ATOH7"/>
    <property type="match status" value="1"/>
</dbReference>
<evidence type="ECO:0000256" key="3">
    <source>
        <dbReference type="ARBA" id="ARBA00022782"/>
    </source>
</evidence>
<dbReference type="GO" id="GO:0000981">
    <property type="term" value="F:DNA-binding transcription factor activity, RNA polymerase II-specific"/>
    <property type="evidence" value="ECO:0007669"/>
    <property type="project" value="TreeGrafter"/>
</dbReference>
<evidence type="ECO:0000256" key="4">
    <source>
        <dbReference type="ARBA" id="ARBA00022902"/>
    </source>
</evidence>
<evidence type="ECO:0000313" key="9">
    <source>
        <dbReference type="EMBL" id="KAJ9576237.1"/>
    </source>
</evidence>
<keyword evidence="5" id="KW-0805">Transcription regulation</keyword>
<dbReference type="GO" id="GO:0045944">
    <property type="term" value="P:positive regulation of transcription by RNA polymerase II"/>
    <property type="evidence" value="ECO:0007669"/>
    <property type="project" value="TreeGrafter"/>
</dbReference>
<dbReference type="FunFam" id="4.10.280.10:FF:000025">
    <property type="entry name" value="protein atonal homolog 7"/>
    <property type="match status" value="1"/>
</dbReference>
<organism evidence="9 10">
    <name type="scientific">Diploptera punctata</name>
    <name type="common">Pacific beetle cockroach</name>
    <dbReference type="NCBI Taxonomy" id="6984"/>
    <lineage>
        <taxon>Eukaryota</taxon>
        <taxon>Metazoa</taxon>
        <taxon>Ecdysozoa</taxon>
        <taxon>Arthropoda</taxon>
        <taxon>Hexapoda</taxon>
        <taxon>Insecta</taxon>
        <taxon>Pterygota</taxon>
        <taxon>Neoptera</taxon>
        <taxon>Polyneoptera</taxon>
        <taxon>Dictyoptera</taxon>
        <taxon>Blattodea</taxon>
        <taxon>Blaberoidea</taxon>
        <taxon>Blaberidae</taxon>
        <taxon>Diplopterinae</taxon>
        <taxon>Diploptera</taxon>
    </lineage>
</organism>
<name>A0AAD8E4F3_DIPPU</name>
<evidence type="ECO:0000256" key="5">
    <source>
        <dbReference type="ARBA" id="ARBA00023015"/>
    </source>
</evidence>
<comment type="caution">
    <text evidence="9">The sequence shown here is derived from an EMBL/GenBank/DDBJ whole genome shotgun (WGS) entry which is preliminary data.</text>
</comment>
<keyword evidence="7" id="KW-0539">Nucleus</keyword>
<dbReference type="PANTHER" id="PTHR19290">
    <property type="entry name" value="BASIC HELIX-LOOP-HELIX PROTEIN NEUROGENIN-RELATED"/>
    <property type="match status" value="1"/>
</dbReference>
<accession>A0AAD8E4F3</accession>
<dbReference type="GO" id="GO:0070888">
    <property type="term" value="F:E-box binding"/>
    <property type="evidence" value="ECO:0007669"/>
    <property type="project" value="TreeGrafter"/>
</dbReference>
<dbReference type="GO" id="GO:0046982">
    <property type="term" value="F:protein heterodimerization activity"/>
    <property type="evidence" value="ECO:0007669"/>
    <property type="project" value="UniProtKB-ARBA"/>
</dbReference>
<dbReference type="InterPro" id="IPR011598">
    <property type="entry name" value="bHLH_dom"/>
</dbReference>
<dbReference type="GO" id="GO:0016360">
    <property type="term" value="P:sensory organ precursor cell fate determination"/>
    <property type="evidence" value="ECO:0007669"/>
    <property type="project" value="UniProtKB-ARBA"/>
</dbReference>